<evidence type="ECO:0000256" key="1">
    <source>
        <dbReference type="PROSITE-ProRule" id="PRU00267"/>
    </source>
</evidence>
<keyword evidence="4" id="KW-1185">Reference proteome</keyword>
<keyword evidence="1" id="KW-0238">DNA-binding</keyword>
<dbReference type="EMBL" id="CAJVPY010038937">
    <property type="protein sequence ID" value="CAG8804398.1"/>
    <property type="molecule type" value="Genomic_DNA"/>
</dbReference>
<sequence>MTSDFPIADLANNLYHKLDRSKIFPPYHNKPEDFLPVLNSSRTCCPRRSPNSFLLCRKNVHEEAKRNGTFNMRIVSKVTGMLWRGASQREKQFYEDLAKRCNKLYNDRYHSINGLPQPNPQQLSYPSPSPSFTDDNDHYYLSPDDILVSSYVFGEIKNLLDTYYLGVRS</sequence>
<protein>
    <submittedName>
        <fullName evidence="3">13023_t:CDS:1</fullName>
    </submittedName>
</protein>
<evidence type="ECO:0000313" key="3">
    <source>
        <dbReference type="EMBL" id="CAG8804398.1"/>
    </source>
</evidence>
<comment type="caution">
    <text evidence="3">The sequence shown here is derived from an EMBL/GenBank/DDBJ whole genome shotgun (WGS) entry which is preliminary data.</text>
</comment>
<gene>
    <name evidence="3" type="ORF">DERYTH_LOCUS24095</name>
</gene>
<accession>A0A9N9K1N1</accession>
<feature type="DNA-binding region" description="HMG box" evidence="1">
    <location>
        <begin position="46"/>
        <end position="113"/>
    </location>
</feature>
<dbReference type="GO" id="GO:0005634">
    <property type="term" value="C:nucleus"/>
    <property type="evidence" value="ECO:0007669"/>
    <property type="project" value="UniProtKB-UniRule"/>
</dbReference>
<feature type="non-terminal residue" evidence="3">
    <location>
        <position position="169"/>
    </location>
</feature>
<proteinExistence type="predicted"/>
<dbReference type="InterPro" id="IPR036910">
    <property type="entry name" value="HMG_box_dom_sf"/>
</dbReference>
<evidence type="ECO:0000259" key="2">
    <source>
        <dbReference type="PROSITE" id="PS50118"/>
    </source>
</evidence>
<reference evidence="3" key="1">
    <citation type="submission" date="2021-06" db="EMBL/GenBank/DDBJ databases">
        <authorList>
            <person name="Kallberg Y."/>
            <person name="Tangrot J."/>
            <person name="Rosling A."/>
        </authorList>
    </citation>
    <scope>NUCLEOTIDE SEQUENCE</scope>
    <source>
        <strain evidence="3">MA453B</strain>
    </source>
</reference>
<organism evidence="3 4">
    <name type="scientific">Dentiscutata erythropus</name>
    <dbReference type="NCBI Taxonomy" id="1348616"/>
    <lineage>
        <taxon>Eukaryota</taxon>
        <taxon>Fungi</taxon>
        <taxon>Fungi incertae sedis</taxon>
        <taxon>Mucoromycota</taxon>
        <taxon>Glomeromycotina</taxon>
        <taxon>Glomeromycetes</taxon>
        <taxon>Diversisporales</taxon>
        <taxon>Gigasporaceae</taxon>
        <taxon>Dentiscutata</taxon>
    </lineage>
</organism>
<dbReference type="AlphaFoldDB" id="A0A9N9K1N1"/>
<dbReference type="SUPFAM" id="SSF47095">
    <property type="entry name" value="HMG-box"/>
    <property type="match status" value="1"/>
</dbReference>
<keyword evidence="1" id="KW-0539">Nucleus</keyword>
<name>A0A9N9K1N1_9GLOM</name>
<feature type="domain" description="HMG box" evidence="2">
    <location>
        <begin position="46"/>
        <end position="113"/>
    </location>
</feature>
<dbReference type="PROSITE" id="PS50118">
    <property type="entry name" value="HMG_BOX_2"/>
    <property type="match status" value="1"/>
</dbReference>
<dbReference type="OrthoDB" id="6247875at2759"/>
<dbReference type="Proteomes" id="UP000789405">
    <property type="component" value="Unassembled WGS sequence"/>
</dbReference>
<dbReference type="Gene3D" id="1.10.30.10">
    <property type="entry name" value="High mobility group box domain"/>
    <property type="match status" value="1"/>
</dbReference>
<evidence type="ECO:0000313" key="4">
    <source>
        <dbReference type="Proteomes" id="UP000789405"/>
    </source>
</evidence>
<dbReference type="InterPro" id="IPR009071">
    <property type="entry name" value="HMG_box_dom"/>
</dbReference>
<dbReference type="GO" id="GO:0003677">
    <property type="term" value="F:DNA binding"/>
    <property type="evidence" value="ECO:0007669"/>
    <property type="project" value="UniProtKB-UniRule"/>
</dbReference>